<feature type="transmembrane region" description="Helical" evidence="1">
    <location>
        <begin position="90"/>
        <end position="115"/>
    </location>
</feature>
<gene>
    <name evidence="2" type="ORF">M1L60_21640</name>
</gene>
<feature type="transmembrane region" description="Helical" evidence="1">
    <location>
        <begin position="223"/>
        <end position="246"/>
    </location>
</feature>
<feature type="transmembrane region" description="Helical" evidence="1">
    <location>
        <begin position="188"/>
        <end position="211"/>
    </location>
</feature>
<keyword evidence="3" id="KW-1185">Reference proteome</keyword>
<protein>
    <submittedName>
        <fullName evidence="2">Uncharacterized protein</fullName>
    </submittedName>
</protein>
<evidence type="ECO:0000313" key="3">
    <source>
        <dbReference type="Proteomes" id="UP001523369"/>
    </source>
</evidence>
<name>A0ABT1DQS2_9ACTN</name>
<keyword evidence="1" id="KW-1133">Transmembrane helix</keyword>
<keyword evidence="1" id="KW-0472">Membrane</keyword>
<sequence>MALVLIRMKLAVLSNSMTGGQAAWMVVGAVLGLAAAAATIGLAFAGDAGDLLAGAAVLWLLGWVACPLLGGSAVLRPGHFALLPLPRRRLAAGLLAVALVGVPGVVTAVAFLGLVPYGLRLGPGAGLTAVPAAALTLILVALAWWLGRAAHTRLTARGPEMLTHLRTGKAPTPTTATPPPDTRPWPQIIVYLTLGTILLFPQGLVPTIFLLTGVEARVWFLAMYLPTGWGTPVAALFVVTGALIWLKPSAQPEVEASDADAAQPIACSSCCAGSERPAQDL</sequence>
<dbReference type="RefSeq" id="WP_253239276.1">
    <property type="nucleotide sequence ID" value="NZ_JAMYJR010000023.1"/>
</dbReference>
<feature type="transmembrane region" description="Helical" evidence="1">
    <location>
        <begin position="127"/>
        <end position="147"/>
    </location>
</feature>
<accession>A0ABT1DQS2</accession>
<evidence type="ECO:0000256" key="1">
    <source>
        <dbReference type="SAM" id="Phobius"/>
    </source>
</evidence>
<proteinExistence type="predicted"/>
<organism evidence="2 3">
    <name type="scientific">Paractinoplanes aksuensis</name>
    <dbReference type="NCBI Taxonomy" id="2939490"/>
    <lineage>
        <taxon>Bacteria</taxon>
        <taxon>Bacillati</taxon>
        <taxon>Actinomycetota</taxon>
        <taxon>Actinomycetes</taxon>
        <taxon>Micromonosporales</taxon>
        <taxon>Micromonosporaceae</taxon>
        <taxon>Paractinoplanes</taxon>
    </lineage>
</organism>
<evidence type="ECO:0000313" key="2">
    <source>
        <dbReference type="EMBL" id="MCO8273198.1"/>
    </source>
</evidence>
<feature type="transmembrane region" description="Helical" evidence="1">
    <location>
        <begin position="51"/>
        <end position="69"/>
    </location>
</feature>
<dbReference type="Proteomes" id="UP001523369">
    <property type="component" value="Unassembled WGS sequence"/>
</dbReference>
<keyword evidence="1" id="KW-0812">Transmembrane</keyword>
<reference evidence="2 3" key="1">
    <citation type="submission" date="2022-06" db="EMBL/GenBank/DDBJ databases">
        <title>New Species of the Genus Actinoplanes, ActinopZanes ferrugineus.</title>
        <authorList>
            <person name="Ding P."/>
        </authorList>
    </citation>
    <scope>NUCLEOTIDE SEQUENCE [LARGE SCALE GENOMIC DNA]</scope>
    <source>
        <strain evidence="2 3">TRM88003</strain>
    </source>
</reference>
<comment type="caution">
    <text evidence="2">The sequence shown here is derived from an EMBL/GenBank/DDBJ whole genome shotgun (WGS) entry which is preliminary data.</text>
</comment>
<dbReference type="EMBL" id="JAMYJR010000023">
    <property type="protein sequence ID" value="MCO8273198.1"/>
    <property type="molecule type" value="Genomic_DNA"/>
</dbReference>
<feature type="transmembrane region" description="Helical" evidence="1">
    <location>
        <begin position="21"/>
        <end position="45"/>
    </location>
</feature>